<evidence type="ECO:0000313" key="12">
    <source>
        <dbReference type="Proteomes" id="UP000606991"/>
    </source>
</evidence>
<evidence type="ECO:0000256" key="2">
    <source>
        <dbReference type="ARBA" id="ARBA00011955"/>
    </source>
</evidence>
<accession>A0A934N0R9</accession>
<keyword evidence="8" id="KW-0460">Magnesium</keyword>
<dbReference type="Proteomes" id="UP000606991">
    <property type="component" value="Unassembled WGS sequence"/>
</dbReference>
<gene>
    <name evidence="11" type="ORF">JF886_15070</name>
</gene>
<keyword evidence="4" id="KW-0285">Flavoprotein</keyword>
<evidence type="ECO:0000256" key="8">
    <source>
        <dbReference type="ARBA" id="ARBA00022842"/>
    </source>
</evidence>
<dbReference type="Pfam" id="PF02424">
    <property type="entry name" value="ApbE"/>
    <property type="match status" value="1"/>
</dbReference>
<keyword evidence="7" id="KW-0274">FAD</keyword>
<dbReference type="PANTHER" id="PTHR30040">
    <property type="entry name" value="THIAMINE BIOSYNTHESIS LIPOPROTEIN APBE"/>
    <property type="match status" value="1"/>
</dbReference>
<dbReference type="EMBL" id="JAEKNS010000148">
    <property type="protein sequence ID" value="MBJ7596150.1"/>
    <property type="molecule type" value="Genomic_DNA"/>
</dbReference>
<comment type="cofactor">
    <cofactor evidence="1">
        <name>Mg(2+)</name>
        <dbReference type="ChEBI" id="CHEBI:18420"/>
    </cofactor>
</comment>
<evidence type="ECO:0000256" key="1">
    <source>
        <dbReference type="ARBA" id="ARBA00001946"/>
    </source>
</evidence>
<evidence type="ECO:0000313" key="11">
    <source>
        <dbReference type="EMBL" id="MBJ7596150.1"/>
    </source>
</evidence>
<organism evidence="11 12">
    <name type="scientific">Candidatus Aeolococcus gillhamiae</name>
    <dbReference type="NCBI Taxonomy" id="3127015"/>
    <lineage>
        <taxon>Bacteria</taxon>
        <taxon>Bacillati</taxon>
        <taxon>Candidatus Dormiibacterota</taxon>
        <taxon>Candidatus Dormibacteria</taxon>
        <taxon>Candidatus Aeolococcales</taxon>
        <taxon>Candidatus Aeolococcaceae</taxon>
        <taxon>Candidatus Aeolococcus</taxon>
    </lineage>
</organism>
<evidence type="ECO:0000256" key="10">
    <source>
        <dbReference type="ARBA" id="ARBA00048540"/>
    </source>
</evidence>
<evidence type="ECO:0000256" key="5">
    <source>
        <dbReference type="ARBA" id="ARBA00022679"/>
    </source>
</evidence>
<evidence type="ECO:0000256" key="4">
    <source>
        <dbReference type="ARBA" id="ARBA00022630"/>
    </source>
</evidence>
<evidence type="ECO:0000256" key="3">
    <source>
        <dbReference type="ARBA" id="ARBA00016337"/>
    </source>
</evidence>
<comment type="caution">
    <text evidence="11">The sequence shown here is derived from an EMBL/GenBank/DDBJ whole genome shotgun (WGS) entry which is preliminary data.</text>
</comment>
<dbReference type="InterPro" id="IPR003374">
    <property type="entry name" value="ApbE-like_sf"/>
</dbReference>
<proteinExistence type="predicted"/>
<reference evidence="11 12" key="1">
    <citation type="submission" date="2020-10" db="EMBL/GenBank/DDBJ databases">
        <title>Ca. Dormibacterota MAGs.</title>
        <authorList>
            <person name="Montgomery K."/>
        </authorList>
    </citation>
    <scope>NUCLEOTIDE SEQUENCE [LARGE SCALE GENOMIC DNA]</scope>
    <source>
        <strain evidence="11">SC8812_S17_18</strain>
    </source>
</reference>
<dbReference type="Gene3D" id="3.10.520.10">
    <property type="entry name" value="ApbE-like domains"/>
    <property type="match status" value="1"/>
</dbReference>
<dbReference type="InterPro" id="IPR024932">
    <property type="entry name" value="ApbE"/>
</dbReference>
<evidence type="ECO:0000256" key="9">
    <source>
        <dbReference type="ARBA" id="ARBA00031306"/>
    </source>
</evidence>
<comment type="catalytic activity">
    <reaction evidence="10">
        <text>L-threonyl-[protein] + FAD = FMN-L-threonyl-[protein] + AMP + H(+)</text>
        <dbReference type="Rhea" id="RHEA:36847"/>
        <dbReference type="Rhea" id="RHEA-COMP:11060"/>
        <dbReference type="Rhea" id="RHEA-COMP:11061"/>
        <dbReference type="ChEBI" id="CHEBI:15378"/>
        <dbReference type="ChEBI" id="CHEBI:30013"/>
        <dbReference type="ChEBI" id="CHEBI:57692"/>
        <dbReference type="ChEBI" id="CHEBI:74257"/>
        <dbReference type="ChEBI" id="CHEBI:456215"/>
        <dbReference type="EC" id="2.7.1.180"/>
    </reaction>
</comment>
<dbReference type="PANTHER" id="PTHR30040:SF2">
    <property type="entry name" value="FAD:PROTEIN FMN TRANSFERASE"/>
    <property type="match status" value="1"/>
</dbReference>
<dbReference type="GO" id="GO:0016740">
    <property type="term" value="F:transferase activity"/>
    <property type="evidence" value="ECO:0007669"/>
    <property type="project" value="UniProtKB-KW"/>
</dbReference>
<name>A0A934N0R9_9BACT</name>
<keyword evidence="5 11" id="KW-0808">Transferase</keyword>
<keyword evidence="6" id="KW-0479">Metal-binding</keyword>
<dbReference type="AlphaFoldDB" id="A0A934N0R9"/>
<evidence type="ECO:0000256" key="6">
    <source>
        <dbReference type="ARBA" id="ARBA00022723"/>
    </source>
</evidence>
<dbReference type="SUPFAM" id="SSF143631">
    <property type="entry name" value="ApbE-like"/>
    <property type="match status" value="1"/>
</dbReference>
<evidence type="ECO:0000256" key="7">
    <source>
        <dbReference type="ARBA" id="ARBA00022827"/>
    </source>
</evidence>
<protein>
    <recommendedName>
        <fullName evidence="3">FAD:protein FMN transferase</fullName>
        <ecNumber evidence="2">2.7.1.180</ecNumber>
    </recommendedName>
    <alternativeName>
        <fullName evidence="9">Flavin transferase</fullName>
    </alternativeName>
</protein>
<sequence length="293" mass="30398">MGTMTTVVVDDEGVLPQALAIVQAEIAEIDRVCSRFRVDSELSRLNDSGEGEAVVLSALLEDAIAAALAAARMTGGLVDPTVGRALHDIGYTVTFSDVPSDGPALRLTVRPVAGWQAVDYDPLAHTVSIPADVSLDLGASGKAWAADRAASAVAEGLGISVAVDCGGDIAVRGPLHPGGWPVRVGQRIGGDDWQDVVVFDGGLATSGTEARRWRRGGVDIHHIIDPATGLPARTPWSMVSVAAASCLEANAAATAAIILGDAAPGWLEDLRLPARLVDKDGWVRFAGGWRETC</sequence>
<dbReference type="EC" id="2.7.1.180" evidence="2"/>
<dbReference type="GO" id="GO:0046872">
    <property type="term" value="F:metal ion binding"/>
    <property type="evidence" value="ECO:0007669"/>
    <property type="project" value="UniProtKB-KW"/>
</dbReference>